<dbReference type="Proteomes" id="UP000885826">
    <property type="component" value="Unassembled WGS sequence"/>
</dbReference>
<keyword evidence="1" id="KW-0092">Biotin</keyword>
<sequence length="165" mass="18542">MAYIVRVDDKEFKVELKKEGKDYKVLINGLEKNVGFVAGGERRLSFVVDNKPFDVVFESDGRVTVADQGYSVEIFDEQIQKLIKVGPEKKHKKEFVLKALMPGLIIRVEVKEGEEVVEGQGLLVIEAMKMQNELKAPGKGVVKKIFIKEGQTVNSGDTLLVVDRY</sequence>
<dbReference type="PANTHER" id="PTHR45266">
    <property type="entry name" value="OXALOACETATE DECARBOXYLASE ALPHA CHAIN"/>
    <property type="match status" value="1"/>
</dbReference>
<name>A0A9C9EMH3_UNCW3</name>
<dbReference type="FunFam" id="2.40.50.100:FF:000003">
    <property type="entry name" value="Acetyl-CoA carboxylase biotin carboxyl carrier protein"/>
    <property type="match status" value="1"/>
</dbReference>
<evidence type="ECO:0000313" key="4">
    <source>
        <dbReference type="Proteomes" id="UP000885826"/>
    </source>
</evidence>
<dbReference type="InterPro" id="IPR001882">
    <property type="entry name" value="Biotin_BS"/>
</dbReference>
<dbReference type="InterPro" id="IPR011053">
    <property type="entry name" value="Single_hybrid_motif"/>
</dbReference>
<dbReference type="CDD" id="cd06850">
    <property type="entry name" value="biotinyl_domain"/>
    <property type="match status" value="1"/>
</dbReference>
<accession>A0A9C9EMH3</accession>
<dbReference type="Gene3D" id="2.40.50.100">
    <property type="match status" value="1"/>
</dbReference>
<dbReference type="InterPro" id="IPR050709">
    <property type="entry name" value="Biotin_Carboxyl_Carrier/Decarb"/>
</dbReference>
<evidence type="ECO:0000313" key="3">
    <source>
        <dbReference type="EMBL" id="HEC78843.1"/>
    </source>
</evidence>
<comment type="caution">
    <text evidence="3">The sequence shown here is derived from an EMBL/GenBank/DDBJ whole genome shotgun (WGS) entry which is preliminary data.</text>
</comment>
<dbReference type="EMBL" id="DRIG01000072">
    <property type="protein sequence ID" value="HEC78843.1"/>
    <property type="molecule type" value="Genomic_DNA"/>
</dbReference>
<organism evidence="3 4">
    <name type="scientific">candidate division WOR-3 bacterium</name>
    <dbReference type="NCBI Taxonomy" id="2052148"/>
    <lineage>
        <taxon>Bacteria</taxon>
        <taxon>Bacteria division WOR-3</taxon>
    </lineage>
</organism>
<dbReference type="AlphaFoldDB" id="A0A9C9EMH3"/>
<dbReference type="Pfam" id="PF00364">
    <property type="entry name" value="Biotin_lipoyl"/>
    <property type="match status" value="1"/>
</dbReference>
<dbReference type="InterPro" id="IPR000089">
    <property type="entry name" value="Biotin_lipoyl"/>
</dbReference>
<dbReference type="PROSITE" id="PS50968">
    <property type="entry name" value="BIOTINYL_LIPOYL"/>
    <property type="match status" value="1"/>
</dbReference>
<reference evidence="3" key="1">
    <citation type="journal article" date="2020" name="mSystems">
        <title>Genome- and Community-Level Interaction Insights into Carbon Utilization and Element Cycling Functions of Hydrothermarchaeota in Hydrothermal Sediment.</title>
        <authorList>
            <person name="Zhou Z."/>
            <person name="Liu Y."/>
            <person name="Xu W."/>
            <person name="Pan J."/>
            <person name="Luo Z.H."/>
            <person name="Li M."/>
        </authorList>
    </citation>
    <scope>NUCLEOTIDE SEQUENCE</scope>
    <source>
        <strain evidence="3">HyVt-388</strain>
    </source>
</reference>
<evidence type="ECO:0000256" key="1">
    <source>
        <dbReference type="ARBA" id="ARBA00023267"/>
    </source>
</evidence>
<dbReference type="PROSITE" id="PS00188">
    <property type="entry name" value="BIOTIN"/>
    <property type="match status" value="1"/>
</dbReference>
<dbReference type="PANTHER" id="PTHR45266:SF3">
    <property type="entry name" value="OXALOACETATE DECARBOXYLASE ALPHA CHAIN"/>
    <property type="match status" value="1"/>
</dbReference>
<protein>
    <recommendedName>
        <fullName evidence="2">Lipoyl-binding domain-containing protein</fullName>
    </recommendedName>
</protein>
<gene>
    <name evidence="3" type="ORF">ENI34_06835</name>
</gene>
<feature type="domain" description="Lipoyl-binding" evidence="2">
    <location>
        <begin position="82"/>
        <end position="163"/>
    </location>
</feature>
<proteinExistence type="predicted"/>
<dbReference type="SUPFAM" id="SSF51230">
    <property type="entry name" value="Single hybrid motif"/>
    <property type="match status" value="1"/>
</dbReference>
<evidence type="ECO:0000259" key="2">
    <source>
        <dbReference type="PROSITE" id="PS50968"/>
    </source>
</evidence>